<feature type="chain" id="PRO_5044235186" description="SPOR domain-containing protein" evidence="1">
    <location>
        <begin position="32"/>
        <end position="246"/>
    </location>
</feature>
<dbReference type="InterPro" id="IPR024422">
    <property type="entry name" value="Protein_unknown_function_OB"/>
</dbReference>
<name>A0AB33C7U5_XANCI</name>
<proteinExistence type="predicted"/>
<protein>
    <recommendedName>
        <fullName evidence="2">SPOR domain-containing protein</fullName>
    </recommendedName>
</protein>
<sequence>MSYNHGLVKGLSRVKAKAIFMLLAVPLFAEAFELSAQRTGAPSRSETRSVPGGLAVTFGAYATRSDAEVVVARLRTAGLPGFHRLSTINASDAWRVYVGPFTNDADAGNARLRALAIRTDVRADIIQVDAIQAEGRKALVGGRTEGWTRIDAVDLFRAYADNEVLANQLYKGRALLVTGEVRLIQSGINGRPLVVLLAGSRFDTVHVNGLSIAEATELVKGQSLTVACVGAGSVIGTPQLRECILH</sequence>
<evidence type="ECO:0000256" key="1">
    <source>
        <dbReference type="SAM" id="SignalP"/>
    </source>
</evidence>
<dbReference type="EMBL" id="CP022263">
    <property type="protein sequence ID" value="ASK90770.1"/>
    <property type="molecule type" value="Genomic_DNA"/>
</dbReference>
<dbReference type="Pfam" id="PF12869">
    <property type="entry name" value="tRNA_anti-like"/>
    <property type="match status" value="1"/>
</dbReference>
<dbReference type="InterPro" id="IPR007730">
    <property type="entry name" value="SPOR-like_dom"/>
</dbReference>
<dbReference type="RefSeq" id="WP_089111572.1">
    <property type="nucleotide sequence ID" value="NZ_CP022263.1"/>
</dbReference>
<feature type="domain" description="SPOR" evidence="2">
    <location>
        <begin position="48"/>
        <end position="128"/>
    </location>
</feature>
<dbReference type="AlphaFoldDB" id="A0AB33C7U5"/>
<dbReference type="Gene3D" id="3.30.70.1070">
    <property type="entry name" value="Sporulation related repeat"/>
    <property type="match status" value="1"/>
</dbReference>
<accession>A0AB33C7U5</accession>
<keyword evidence="1" id="KW-0732">Signal</keyword>
<evidence type="ECO:0000259" key="2">
    <source>
        <dbReference type="PROSITE" id="PS51724"/>
    </source>
</evidence>
<gene>
    <name evidence="3" type="ORF">XcvCFBP7111P_04005</name>
</gene>
<dbReference type="GO" id="GO:0042834">
    <property type="term" value="F:peptidoglycan binding"/>
    <property type="evidence" value="ECO:0007669"/>
    <property type="project" value="InterPro"/>
</dbReference>
<organism evidence="3 4">
    <name type="scientific">Xanthomonas citri pv. vignicola</name>
    <dbReference type="NCBI Taxonomy" id="473426"/>
    <lineage>
        <taxon>Bacteria</taxon>
        <taxon>Pseudomonadati</taxon>
        <taxon>Pseudomonadota</taxon>
        <taxon>Gammaproteobacteria</taxon>
        <taxon>Lysobacterales</taxon>
        <taxon>Lysobacteraceae</taxon>
        <taxon>Xanthomonas</taxon>
    </lineage>
</organism>
<dbReference type="Pfam" id="PF05036">
    <property type="entry name" value="SPOR"/>
    <property type="match status" value="1"/>
</dbReference>
<evidence type="ECO:0000313" key="3">
    <source>
        <dbReference type="EMBL" id="ASK90770.1"/>
    </source>
</evidence>
<dbReference type="InterPro" id="IPR036680">
    <property type="entry name" value="SPOR-like_sf"/>
</dbReference>
<evidence type="ECO:0000313" key="4">
    <source>
        <dbReference type="Proteomes" id="UP000198357"/>
    </source>
</evidence>
<feature type="signal peptide" evidence="1">
    <location>
        <begin position="1"/>
        <end position="31"/>
    </location>
</feature>
<dbReference type="PROSITE" id="PS51724">
    <property type="entry name" value="SPOR"/>
    <property type="match status" value="1"/>
</dbReference>
<reference evidence="3 4" key="1">
    <citation type="submission" date="2017-06" db="EMBL/GenBank/DDBJ databases">
        <title>First complete genome sequences of Xanthomonas citri pv. vignicola strains CFBP 7111, CFBP 7112 and CFBP 7113 using long-read technology.</title>
        <authorList>
            <person name="Ruh M."/>
            <person name="Briand M."/>
            <person name="Bonneau S."/>
            <person name="Jacques M.A."/>
            <person name="Chen N.W.G."/>
        </authorList>
    </citation>
    <scope>NUCLEOTIDE SEQUENCE [LARGE SCALE GENOMIC DNA]</scope>
    <source>
        <strain evidence="3 4">CFBP7111</strain>
    </source>
</reference>
<dbReference type="SUPFAM" id="SSF110997">
    <property type="entry name" value="Sporulation related repeat"/>
    <property type="match status" value="1"/>
</dbReference>
<dbReference type="Proteomes" id="UP000198357">
    <property type="component" value="Chromosome"/>
</dbReference>